<keyword evidence="1" id="KW-0472">Membrane</keyword>
<dbReference type="Proteomes" id="UP001589799">
    <property type="component" value="Unassembled WGS sequence"/>
</dbReference>
<accession>A0ABV6I431</accession>
<keyword evidence="3" id="KW-1185">Reference proteome</keyword>
<feature type="transmembrane region" description="Helical" evidence="1">
    <location>
        <begin position="147"/>
        <end position="164"/>
    </location>
</feature>
<feature type="transmembrane region" description="Helical" evidence="1">
    <location>
        <begin position="96"/>
        <end position="115"/>
    </location>
</feature>
<gene>
    <name evidence="2" type="ORF">ACFFII_09355</name>
</gene>
<keyword evidence="1" id="KW-0812">Transmembrane</keyword>
<dbReference type="RefSeq" id="WP_377698616.1">
    <property type="nucleotide sequence ID" value="NZ_JBHLWE010000029.1"/>
</dbReference>
<evidence type="ECO:0000256" key="1">
    <source>
        <dbReference type="SAM" id="Phobius"/>
    </source>
</evidence>
<organism evidence="2 3">
    <name type="scientific">Paracoccus niistensis</name>
    <dbReference type="NCBI Taxonomy" id="632935"/>
    <lineage>
        <taxon>Bacteria</taxon>
        <taxon>Pseudomonadati</taxon>
        <taxon>Pseudomonadota</taxon>
        <taxon>Alphaproteobacteria</taxon>
        <taxon>Rhodobacterales</taxon>
        <taxon>Paracoccaceae</taxon>
        <taxon>Paracoccus</taxon>
    </lineage>
</organism>
<feature type="transmembrane region" description="Helical" evidence="1">
    <location>
        <begin position="122"/>
        <end position="141"/>
    </location>
</feature>
<evidence type="ECO:0000313" key="3">
    <source>
        <dbReference type="Proteomes" id="UP001589799"/>
    </source>
</evidence>
<feature type="transmembrane region" description="Helical" evidence="1">
    <location>
        <begin position="60"/>
        <end position="84"/>
    </location>
</feature>
<protein>
    <recommendedName>
        <fullName evidence="4">Metal-dependent hydrolase</fullName>
    </recommendedName>
</protein>
<dbReference type="EMBL" id="JBHLWE010000029">
    <property type="protein sequence ID" value="MFC0340967.1"/>
    <property type="molecule type" value="Genomic_DNA"/>
</dbReference>
<reference evidence="2 3" key="1">
    <citation type="submission" date="2024-09" db="EMBL/GenBank/DDBJ databases">
        <authorList>
            <person name="Sun Q."/>
            <person name="Mori K."/>
        </authorList>
    </citation>
    <scope>NUCLEOTIDE SEQUENCE [LARGE SCALE GENOMIC DNA]</scope>
    <source>
        <strain evidence="2 3">KCTC 22789</strain>
    </source>
</reference>
<sequence>MIWRTAVLAAIACLFLAVPDVDLMLLSLLHHRSILTHSALPALIPLLFRRRIGLMPAAGALIGLYVHLICDALSPAVGFGQVWLPAPFKMPLGGLSRLWLAGNAALCFLLAQGICRRLSPGLAGPAAVVLVSAGVGIFYGLVNERSILSAAVCLIFPGLLGLSIRRRLLRKLPSA</sequence>
<evidence type="ECO:0000313" key="2">
    <source>
        <dbReference type="EMBL" id="MFC0340967.1"/>
    </source>
</evidence>
<keyword evidence="1" id="KW-1133">Transmembrane helix</keyword>
<feature type="transmembrane region" description="Helical" evidence="1">
    <location>
        <begin position="29"/>
        <end position="48"/>
    </location>
</feature>
<comment type="caution">
    <text evidence="2">The sequence shown here is derived from an EMBL/GenBank/DDBJ whole genome shotgun (WGS) entry which is preliminary data.</text>
</comment>
<evidence type="ECO:0008006" key="4">
    <source>
        <dbReference type="Google" id="ProtNLM"/>
    </source>
</evidence>
<name>A0ABV6I431_9RHOB</name>
<proteinExistence type="predicted"/>